<dbReference type="InterPro" id="IPR036188">
    <property type="entry name" value="FAD/NAD-bd_sf"/>
</dbReference>
<dbReference type="InterPro" id="IPR016156">
    <property type="entry name" value="FAD/NAD-linked_Rdtase_dimer_sf"/>
</dbReference>
<keyword evidence="10" id="KW-1185">Reference proteome</keyword>
<feature type="domain" description="FAD/NAD(P)-binding" evidence="8">
    <location>
        <begin position="6"/>
        <end position="326"/>
    </location>
</feature>
<feature type="binding site" evidence="5">
    <location>
        <begin position="183"/>
        <end position="190"/>
    </location>
    <ligand>
        <name>NAD(+)</name>
        <dbReference type="ChEBI" id="CHEBI:57540"/>
    </ligand>
</feature>
<dbReference type="Pfam" id="PF02852">
    <property type="entry name" value="Pyr_redox_dim"/>
    <property type="match status" value="1"/>
</dbReference>
<comment type="similarity">
    <text evidence="1">Belongs to the class-I pyridine nucleotide-disulfide oxidoreductase family.</text>
</comment>
<dbReference type="Pfam" id="PF07992">
    <property type="entry name" value="Pyr_redox_2"/>
    <property type="match status" value="1"/>
</dbReference>
<sequence>MPQHFDAVVIGTGQGGSPLAVRLAQSGRQTAVIERAAFGGTCVNVGCTPTKSYVASARTAHVARHAAELGVQVSGSISVDLAAVKARKDKIIGQSRDGVEKWLRSTENVTVFNGHARFTGAHTLAISGPDSQLLNELSADEIFINTGTRAIVPPLEGLERIRYYTNSNLLELTELPSHLVIVGSSYIALEFAQVFRRFGSRVTVLVRGERVLTREDADFADSVRKVLAREGVEFRFGVQPSRVEPHPHHANEVCIGFEQNMPALEASHLLLATGREPNTDDLGLAAAGLALDKHGTIPVDGQLRTRVPGIWAIGDVNGRGAFTHTSYDDFQIVAANLVDGGARSVDTRIMAYAVFVDPPLARVGMSESEVRKTGREALISTMPMSRVGRARERGETDGFMKVMVDAQSKKILGAAIHGIEGDEAIHTFIDIMTSGAPYPTLQYAMHVHPTISELVPTLLDGLKPMK</sequence>
<evidence type="ECO:0000313" key="10">
    <source>
        <dbReference type="Proteomes" id="UP000494365"/>
    </source>
</evidence>
<keyword evidence="5" id="KW-0520">NAD</keyword>
<dbReference type="PANTHER" id="PTHR43014">
    <property type="entry name" value="MERCURIC REDUCTASE"/>
    <property type="match status" value="1"/>
</dbReference>
<dbReference type="EMBL" id="CADIKK010000007">
    <property type="protein sequence ID" value="CAB3784470.1"/>
    <property type="molecule type" value="Genomic_DNA"/>
</dbReference>
<evidence type="ECO:0000313" key="9">
    <source>
        <dbReference type="EMBL" id="CAB3784470.1"/>
    </source>
</evidence>
<gene>
    <name evidence="9" type="primary">rclA_1</name>
    <name evidence="9" type="ORF">LMG28614_01954</name>
</gene>
<dbReference type="Gene3D" id="3.50.50.60">
    <property type="entry name" value="FAD/NAD(P)-binding domain"/>
    <property type="match status" value="2"/>
</dbReference>
<feature type="binding site" evidence="5">
    <location>
        <position position="274"/>
    </location>
    <ligand>
        <name>NAD(+)</name>
        <dbReference type="ChEBI" id="CHEBI:57540"/>
    </ligand>
</feature>
<dbReference type="InterPro" id="IPR004099">
    <property type="entry name" value="Pyr_nucl-diS_OxRdtase_dimer"/>
</dbReference>
<protein>
    <submittedName>
        <fullName evidence="9">Putative pyridine nucleotide-disulfide oxidoreductase RclA</fullName>
    </submittedName>
</protein>
<dbReference type="SUPFAM" id="SSF51905">
    <property type="entry name" value="FAD/NAD(P)-binding domain"/>
    <property type="match status" value="1"/>
</dbReference>
<keyword evidence="2" id="KW-0285">Flavoprotein</keyword>
<evidence type="ECO:0000256" key="4">
    <source>
        <dbReference type="PIRSR" id="PIRSR000350-2"/>
    </source>
</evidence>
<dbReference type="GO" id="GO:0050660">
    <property type="term" value="F:flavin adenine dinucleotide binding"/>
    <property type="evidence" value="ECO:0007669"/>
    <property type="project" value="TreeGrafter"/>
</dbReference>
<organism evidence="9 10">
    <name type="scientific">Paraburkholderia ultramafica</name>
    <dbReference type="NCBI Taxonomy" id="1544867"/>
    <lineage>
        <taxon>Bacteria</taxon>
        <taxon>Pseudomonadati</taxon>
        <taxon>Pseudomonadota</taxon>
        <taxon>Betaproteobacteria</taxon>
        <taxon>Burkholderiales</taxon>
        <taxon>Burkholderiaceae</taxon>
        <taxon>Paraburkholderia</taxon>
    </lineage>
</organism>
<dbReference type="PANTHER" id="PTHR43014:SF2">
    <property type="entry name" value="MERCURIC REDUCTASE"/>
    <property type="match status" value="1"/>
</dbReference>
<feature type="binding site" evidence="5">
    <location>
        <position position="51"/>
    </location>
    <ligand>
        <name>FAD</name>
        <dbReference type="ChEBI" id="CHEBI:57692"/>
    </ligand>
</feature>
<dbReference type="RefSeq" id="WP_175149320.1">
    <property type="nucleotide sequence ID" value="NZ_CADIKK010000007.1"/>
</dbReference>
<dbReference type="NCBIfam" id="NF004992">
    <property type="entry name" value="PRK06370.1-4"/>
    <property type="match status" value="1"/>
</dbReference>
<dbReference type="PRINTS" id="PR00411">
    <property type="entry name" value="PNDRDTASEI"/>
</dbReference>
<dbReference type="Proteomes" id="UP000494365">
    <property type="component" value="Unassembled WGS sequence"/>
</dbReference>
<feature type="active site" description="Proton acceptor" evidence="4">
    <location>
        <position position="448"/>
    </location>
</feature>
<reference evidence="9 10" key="1">
    <citation type="submission" date="2020-04" db="EMBL/GenBank/DDBJ databases">
        <authorList>
            <person name="De Canck E."/>
        </authorList>
    </citation>
    <scope>NUCLEOTIDE SEQUENCE [LARGE SCALE GENOMIC DNA]</scope>
    <source>
        <strain evidence="9 10">LMG 28614</strain>
    </source>
</reference>
<dbReference type="InterPro" id="IPR023753">
    <property type="entry name" value="FAD/NAD-binding_dom"/>
</dbReference>
<dbReference type="SUPFAM" id="SSF55424">
    <property type="entry name" value="FAD/NAD-linked reductases, dimerisation (C-terminal) domain"/>
    <property type="match status" value="1"/>
</dbReference>
<dbReference type="PIRSF" id="PIRSF000350">
    <property type="entry name" value="Mercury_reductase_MerA"/>
    <property type="match status" value="1"/>
</dbReference>
<evidence type="ECO:0000259" key="7">
    <source>
        <dbReference type="Pfam" id="PF02852"/>
    </source>
</evidence>
<feature type="binding site" evidence="5">
    <location>
        <position position="315"/>
    </location>
    <ligand>
        <name>FAD</name>
        <dbReference type="ChEBI" id="CHEBI:57692"/>
    </ligand>
</feature>
<keyword evidence="3 5" id="KW-0274">FAD</keyword>
<evidence type="ECO:0000256" key="3">
    <source>
        <dbReference type="ARBA" id="ARBA00022827"/>
    </source>
</evidence>
<feature type="domain" description="Pyridine nucleotide-disulphide oxidoreductase dimerisation" evidence="7">
    <location>
        <begin position="351"/>
        <end position="457"/>
    </location>
</feature>
<name>A0A6S7B1B4_9BURK</name>
<evidence type="ECO:0000259" key="8">
    <source>
        <dbReference type="Pfam" id="PF07992"/>
    </source>
</evidence>
<evidence type="ECO:0000256" key="5">
    <source>
        <dbReference type="PIRSR" id="PIRSR000350-3"/>
    </source>
</evidence>
<dbReference type="Gene3D" id="3.30.390.30">
    <property type="match status" value="1"/>
</dbReference>
<evidence type="ECO:0000256" key="1">
    <source>
        <dbReference type="ARBA" id="ARBA00007532"/>
    </source>
</evidence>
<feature type="disulfide bond" description="Redox-active" evidence="6">
    <location>
        <begin position="42"/>
        <end position="47"/>
    </location>
</feature>
<keyword evidence="5" id="KW-0547">Nucleotide-binding</keyword>
<proteinExistence type="inferred from homology"/>
<evidence type="ECO:0000256" key="6">
    <source>
        <dbReference type="PIRSR" id="PIRSR000350-4"/>
    </source>
</evidence>
<dbReference type="InterPro" id="IPR001100">
    <property type="entry name" value="Pyr_nuc-diS_OxRdtase"/>
</dbReference>
<evidence type="ECO:0000256" key="2">
    <source>
        <dbReference type="ARBA" id="ARBA00022630"/>
    </source>
</evidence>
<comment type="cofactor">
    <cofactor evidence="5">
        <name>FAD</name>
        <dbReference type="ChEBI" id="CHEBI:57692"/>
    </cofactor>
    <text evidence="5">Binds 1 FAD per subunit.</text>
</comment>
<dbReference type="AlphaFoldDB" id="A0A6S7B1B4"/>
<dbReference type="PRINTS" id="PR00368">
    <property type="entry name" value="FADPNR"/>
</dbReference>
<accession>A0A6S7B1B4</accession>
<dbReference type="GO" id="GO:0003955">
    <property type="term" value="F:NAD(P)H dehydrogenase (quinone) activity"/>
    <property type="evidence" value="ECO:0007669"/>
    <property type="project" value="TreeGrafter"/>
</dbReference>